<dbReference type="GO" id="GO:0004222">
    <property type="term" value="F:metalloendopeptidase activity"/>
    <property type="evidence" value="ECO:0007669"/>
    <property type="project" value="TreeGrafter"/>
</dbReference>
<dbReference type="Pfam" id="PF01476">
    <property type="entry name" value="LysM"/>
    <property type="match status" value="2"/>
</dbReference>
<gene>
    <name evidence="2" type="ORF">A3C05_01510</name>
</gene>
<dbReference type="CDD" id="cd00118">
    <property type="entry name" value="LysM"/>
    <property type="match status" value="2"/>
</dbReference>
<sequence length="330" mass="34599">MFLPVLGVFLLAVIWGSFTLTAHASFLSFLSKLLAGTEDSQSSYNSQNVPLLRAPNALDPKAATGGAVINLVENSSILPVMGPMGSIADAEMYKLDQITTYTVRGGDTLSKIADMFDISVATIYWANDLKRGDLIKTGDVLVILPITGLQYTVKKGDTIKTVAAKYKSDAQEIIAYNDLPADGSLEEGTTIIIPDAELAAPPQQTARLRGSGGPAISGYFIRPITGGRKSQGLHGFNGVDLADSCGTPIYASAGGTVLVARTQGWNGGYGRYVVIAHPNGTQTVYAHLSGVFASVGQSVGQGLMIGTIGSTGNSTGCHVHFEVRGARQPF</sequence>
<dbReference type="AlphaFoldDB" id="A0A1F5W824"/>
<accession>A0A1F5W824</accession>
<dbReference type="InterPro" id="IPR016047">
    <property type="entry name" value="M23ase_b-sheet_dom"/>
</dbReference>
<dbReference type="InterPro" id="IPR011055">
    <property type="entry name" value="Dup_hybrid_motif"/>
</dbReference>
<dbReference type="PANTHER" id="PTHR21666:SF270">
    <property type="entry name" value="MUREIN HYDROLASE ACTIVATOR ENVC"/>
    <property type="match status" value="1"/>
</dbReference>
<evidence type="ECO:0000313" key="3">
    <source>
        <dbReference type="Proteomes" id="UP000178743"/>
    </source>
</evidence>
<dbReference type="SMART" id="SM00257">
    <property type="entry name" value="LysM"/>
    <property type="match status" value="2"/>
</dbReference>
<dbReference type="SUPFAM" id="SSF51261">
    <property type="entry name" value="Duplicated hybrid motif"/>
    <property type="match status" value="1"/>
</dbReference>
<dbReference type="PANTHER" id="PTHR21666">
    <property type="entry name" value="PEPTIDASE-RELATED"/>
    <property type="match status" value="1"/>
</dbReference>
<dbReference type="PROSITE" id="PS51782">
    <property type="entry name" value="LYSM"/>
    <property type="match status" value="2"/>
</dbReference>
<name>A0A1F5W824_9BACT</name>
<proteinExistence type="predicted"/>
<dbReference type="Pfam" id="PF01551">
    <property type="entry name" value="Peptidase_M23"/>
    <property type="match status" value="1"/>
</dbReference>
<dbReference type="CDD" id="cd12797">
    <property type="entry name" value="M23_peptidase"/>
    <property type="match status" value="1"/>
</dbReference>
<organism evidence="2 3">
    <name type="scientific">Candidatus Giovannonibacteria bacterium RIFCSPHIGHO2_02_FULL_45_40</name>
    <dbReference type="NCBI Taxonomy" id="1798337"/>
    <lineage>
        <taxon>Bacteria</taxon>
        <taxon>Candidatus Giovannoniibacteriota</taxon>
    </lineage>
</organism>
<dbReference type="Gene3D" id="3.10.350.10">
    <property type="entry name" value="LysM domain"/>
    <property type="match status" value="2"/>
</dbReference>
<feature type="domain" description="LysM" evidence="1">
    <location>
        <begin position="149"/>
        <end position="193"/>
    </location>
</feature>
<dbReference type="Gene3D" id="2.70.70.10">
    <property type="entry name" value="Glucose Permease (Domain IIA)"/>
    <property type="match status" value="1"/>
</dbReference>
<reference evidence="2 3" key="1">
    <citation type="journal article" date="2016" name="Nat. Commun.">
        <title>Thousands of microbial genomes shed light on interconnected biogeochemical processes in an aquifer system.</title>
        <authorList>
            <person name="Anantharaman K."/>
            <person name="Brown C.T."/>
            <person name="Hug L.A."/>
            <person name="Sharon I."/>
            <person name="Castelle C.J."/>
            <person name="Probst A.J."/>
            <person name="Thomas B.C."/>
            <person name="Singh A."/>
            <person name="Wilkins M.J."/>
            <person name="Karaoz U."/>
            <person name="Brodie E.L."/>
            <person name="Williams K.H."/>
            <person name="Hubbard S.S."/>
            <person name="Banfield J.F."/>
        </authorList>
    </citation>
    <scope>NUCLEOTIDE SEQUENCE [LARGE SCALE GENOMIC DNA]</scope>
</reference>
<dbReference type="InterPro" id="IPR018392">
    <property type="entry name" value="LysM"/>
</dbReference>
<dbReference type="Proteomes" id="UP000178743">
    <property type="component" value="Unassembled WGS sequence"/>
</dbReference>
<protein>
    <recommendedName>
        <fullName evidence="1">LysM domain-containing protein</fullName>
    </recommendedName>
</protein>
<dbReference type="EMBL" id="MFHP01000032">
    <property type="protein sequence ID" value="OGF71431.1"/>
    <property type="molecule type" value="Genomic_DNA"/>
</dbReference>
<comment type="caution">
    <text evidence="2">The sequence shown here is derived from an EMBL/GenBank/DDBJ whole genome shotgun (WGS) entry which is preliminary data.</text>
</comment>
<evidence type="ECO:0000313" key="2">
    <source>
        <dbReference type="EMBL" id="OGF71431.1"/>
    </source>
</evidence>
<feature type="domain" description="LysM" evidence="1">
    <location>
        <begin position="99"/>
        <end position="143"/>
    </location>
</feature>
<dbReference type="InterPro" id="IPR050570">
    <property type="entry name" value="Cell_wall_metabolism_enzyme"/>
</dbReference>
<dbReference type="InterPro" id="IPR036779">
    <property type="entry name" value="LysM_dom_sf"/>
</dbReference>
<evidence type="ECO:0000259" key="1">
    <source>
        <dbReference type="PROSITE" id="PS51782"/>
    </source>
</evidence>